<accession>A0A6J2FD26</accession>
<keyword evidence="1" id="KW-1185">Reference proteome</keyword>
<sequence>MVSVWSSGQGPVLCQHSVGGSSNCALPGVKPLALITQQQINLRCTEVEWVSKAPKLHDVDKRHLSKELGTLLTVSNTADCKLLDYRALSYSSLMPGLISVPEPAPGHGGWTISEDSHSERKLLWPECLCPFPNSSVEILTPKDDGNRKRGLWEVFKS</sequence>
<gene>
    <name evidence="2" type="primary">LOC113936584</name>
</gene>
<dbReference type="Proteomes" id="UP000515165">
    <property type="component" value="Chromosome 4"/>
</dbReference>
<organism evidence="1 2">
    <name type="scientific">Zalophus californianus</name>
    <name type="common">California sealion</name>
    <dbReference type="NCBI Taxonomy" id="9704"/>
    <lineage>
        <taxon>Eukaryota</taxon>
        <taxon>Metazoa</taxon>
        <taxon>Chordata</taxon>
        <taxon>Craniata</taxon>
        <taxon>Vertebrata</taxon>
        <taxon>Euteleostomi</taxon>
        <taxon>Mammalia</taxon>
        <taxon>Eutheria</taxon>
        <taxon>Laurasiatheria</taxon>
        <taxon>Carnivora</taxon>
        <taxon>Caniformia</taxon>
        <taxon>Pinnipedia</taxon>
        <taxon>Otariidae</taxon>
        <taxon>Zalophus</taxon>
    </lineage>
</organism>
<protein>
    <submittedName>
        <fullName evidence="2">Uncharacterized protein LOC113936584 isoform X3</fullName>
    </submittedName>
</protein>
<evidence type="ECO:0000313" key="1">
    <source>
        <dbReference type="Proteomes" id="UP000515165"/>
    </source>
</evidence>
<dbReference type="RefSeq" id="XP_027475798.1">
    <property type="nucleotide sequence ID" value="XM_027619997.1"/>
</dbReference>
<dbReference type="GeneID" id="113936584"/>
<evidence type="ECO:0000313" key="2">
    <source>
        <dbReference type="RefSeq" id="XP_027475798.1"/>
    </source>
</evidence>
<name>A0A6J2FD26_ZALCA</name>
<reference evidence="2" key="1">
    <citation type="submission" date="2025-08" db="UniProtKB">
        <authorList>
            <consortium name="RefSeq"/>
        </authorList>
    </citation>
    <scope>IDENTIFICATION</scope>
    <source>
        <tissue evidence="2">Blood</tissue>
    </source>
</reference>
<proteinExistence type="predicted"/>
<dbReference type="AlphaFoldDB" id="A0A6J2FD26"/>